<comment type="caution">
    <text evidence="8">The sequence shown here is derived from an EMBL/GenBank/DDBJ whole genome shotgun (WGS) entry which is preliminary data.</text>
</comment>
<evidence type="ECO:0000256" key="5">
    <source>
        <dbReference type="SAM" id="Coils"/>
    </source>
</evidence>
<dbReference type="PROSITE" id="PS51257">
    <property type="entry name" value="PROKAR_LIPOPROTEIN"/>
    <property type="match status" value="1"/>
</dbReference>
<dbReference type="PANTHER" id="PTHR30329">
    <property type="entry name" value="STATOR ELEMENT OF FLAGELLAR MOTOR COMPLEX"/>
    <property type="match status" value="1"/>
</dbReference>
<dbReference type="CDD" id="cd07185">
    <property type="entry name" value="OmpA_C-like"/>
    <property type="match status" value="1"/>
</dbReference>
<dbReference type="PROSITE" id="PS51123">
    <property type="entry name" value="OMPA_2"/>
    <property type="match status" value="1"/>
</dbReference>
<reference evidence="8 9" key="1">
    <citation type="submission" date="2023-11" db="EMBL/GenBank/DDBJ databases">
        <title>Gilvimarinus fulvus sp. nov., isolated from the surface of Kelp.</title>
        <authorList>
            <person name="Sun Y.Y."/>
            <person name="Gong Y."/>
            <person name="Du Z.J."/>
        </authorList>
    </citation>
    <scope>NUCLEOTIDE SEQUENCE [LARGE SCALE GENOMIC DNA]</scope>
    <source>
        <strain evidence="8 9">SDUM040013</strain>
    </source>
</reference>
<feature type="chain" id="PRO_5045764755" evidence="6">
    <location>
        <begin position="25"/>
        <end position="319"/>
    </location>
</feature>
<dbReference type="SUPFAM" id="SSF103088">
    <property type="entry name" value="OmpA-like"/>
    <property type="match status" value="1"/>
</dbReference>
<keyword evidence="6" id="KW-0732">Signal</keyword>
<dbReference type="PRINTS" id="PR01023">
    <property type="entry name" value="NAFLGMOTY"/>
</dbReference>
<dbReference type="InterPro" id="IPR050330">
    <property type="entry name" value="Bact_OuterMem_StrucFunc"/>
</dbReference>
<dbReference type="Pfam" id="PF14346">
    <property type="entry name" value="DUF4398"/>
    <property type="match status" value="1"/>
</dbReference>
<evidence type="ECO:0000313" key="9">
    <source>
        <dbReference type="Proteomes" id="UP001273505"/>
    </source>
</evidence>
<keyword evidence="3" id="KW-0998">Cell outer membrane</keyword>
<dbReference type="PRINTS" id="PR01021">
    <property type="entry name" value="OMPADOMAIN"/>
</dbReference>
<keyword evidence="9" id="KW-1185">Reference proteome</keyword>
<name>A0ABU4S6S6_9GAMM</name>
<dbReference type="RefSeq" id="WP_302722083.1">
    <property type="nucleotide sequence ID" value="NZ_JAULRU010000428.1"/>
</dbReference>
<dbReference type="Pfam" id="PF00691">
    <property type="entry name" value="OmpA"/>
    <property type="match status" value="1"/>
</dbReference>
<dbReference type="InterPro" id="IPR025511">
    <property type="entry name" value="DUF4398"/>
</dbReference>
<evidence type="ECO:0000256" key="2">
    <source>
        <dbReference type="ARBA" id="ARBA00023136"/>
    </source>
</evidence>
<feature type="domain" description="OmpA-like" evidence="7">
    <location>
        <begin position="195"/>
        <end position="312"/>
    </location>
</feature>
<dbReference type="EMBL" id="JAXAFO010000041">
    <property type="protein sequence ID" value="MDX6851154.1"/>
    <property type="molecule type" value="Genomic_DNA"/>
</dbReference>
<comment type="subcellular location">
    <subcellularLocation>
        <location evidence="1">Cell outer membrane</location>
    </subcellularLocation>
</comment>
<keyword evidence="2 4" id="KW-0472">Membrane</keyword>
<protein>
    <submittedName>
        <fullName evidence="8">OmpA family protein</fullName>
    </submittedName>
</protein>
<dbReference type="InterPro" id="IPR006665">
    <property type="entry name" value="OmpA-like"/>
</dbReference>
<dbReference type="Gene3D" id="3.30.1330.60">
    <property type="entry name" value="OmpA-like domain"/>
    <property type="match status" value="1"/>
</dbReference>
<evidence type="ECO:0000256" key="4">
    <source>
        <dbReference type="PROSITE-ProRule" id="PRU00473"/>
    </source>
</evidence>
<keyword evidence="5" id="KW-0175">Coiled coil</keyword>
<feature type="signal peptide" evidence="6">
    <location>
        <begin position="1"/>
        <end position="24"/>
    </location>
</feature>
<accession>A0ABU4S6S6</accession>
<evidence type="ECO:0000256" key="3">
    <source>
        <dbReference type="ARBA" id="ARBA00023237"/>
    </source>
</evidence>
<feature type="coiled-coil region" evidence="5">
    <location>
        <begin position="117"/>
        <end position="193"/>
    </location>
</feature>
<dbReference type="Proteomes" id="UP001273505">
    <property type="component" value="Unassembled WGS sequence"/>
</dbReference>
<evidence type="ECO:0000259" key="7">
    <source>
        <dbReference type="PROSITE" id="PS51123"/>
    </source>
</evidence>
<evidence type="ECO:0000256" key="6">
    <source>
        <dbReference type="SAM" id="SignalP"/>
    </source>
</evidence>
<sequence length="319" mass="35292">MMFSKKLMGMSTVTAVLMAGCATAPVEDNRLSTLQDKYTNVATVDNAREYAPVQLKEAEEGLDKLERLMASNASEQAIRQQVYLVERQLSIATQTSRMNKADEVVEQADERRNELLLSARTQRAERAEALAAEKERQALMAEKRAQSALQEAETAQNRALQAEKSALAAQALAEQMSAKAEALEADLENISTERTERGLVLTLGNILFELDEAQIKPGSERTLERVATFLKEYPDREVMIEGFTDSTGDDSYNLNLSERRAESVEEHLINNGVKADRIATMGYGEAHPVASNDNSAGRLQNRRVEIVIGNQGEAVKSRE</sequence>
<gene>
    <name evidence="8" type="ORF">SCD92_17380</name>
</gene>
<organism evidence="8 9">
    <name type="scientific">Gilvimarinus gilvus</name>
    <dbReference type="NCBI Taxonomy" id="3058038"/>
    <lineage>
        <taxon>Bacteria</taxon>
        <taxon>Pseudomonadati</taxon>
        <taxon>Pseudomonadota</taxon>
        <taxon>Gammaproteobacteria</taxon>
        <taxon>Cellvibrionales</taxon>
        <taxon>Cellvibrionaceae</taxon>
        <taxon>Gilvimarinus</taxon>
    </lineage>
</organism>
<dbReference type="PANTHER" id="PTHR30329:SF21">
    <property type="entry name" value="LIPOPROTEIN YIAD-RELATED"/>
    <property type="match status" value="1"/>
</dbReference>
<proteinExistence type="predicted"/>
<evidence type="ECO:0000256" key="1">
    <source>
        <dbReference type="ARBA" id="ARBA00004442"/>
    </source>
</evidence>
<dbReference type="InterPro" id="IPR036737">
    <property type="entry name" value="OmpA-like_sf"/>
</dbReference>
<dbReference type="InterPro" id="IPR006664">
    <property type="entry name" value="OMP_bac"/>
</dbReference>
<evidence type="ECO:0000313" key="8">
    <source>
        <dbReference type="EMBL" id="MDX6851154.1"/>
    </source>
</evidence>